<dbReference type="RefSeq" id="WP_006301939.1">
    <property type="nucleotide sequence ID" value="NZ_CM001022.1"/>
</dbReference>
<dbReference type="InterPro" id="IPR015421">
    <property type="entry name" value="PyrdxlP-dep_Trfase_major"/>
</dbReference>
<dbReference type="GO" id="GO:0006520">
    <property type="term" value="P:amino acid metabolic process"/>
    <property type="evidence" value="ECO:0007669"/>
    <property type="project" value="InterPro"/>
</dbReference>
<dbReference type="Gene3D" id="3.40.640.10">
    <property type="entry name" value="Type I PLP-dependent aspartate aminotransferase-like (Major domain)"/>
    <property type="match status" value="1"/>
</dbReference>
<dbReference type="Proteomes" id="UP000005096">
    <property type="component" value="Chromosome"/>
</dbReference>
<keyword evidence="4 6" id="KW-0808">Transferase</keyword>
<dbReference type="EC" id="2.6.1.-" evidence="6"/>
<organism evidence="8 9">
    <name type="scientific">Aminomonas paucivorans DSM 12260</name>
    <dbReference type="NCBI Taxonomy" id="584708"/>
    <lineage>
        <taxon>Bacteria</taxon>
        <taxon>Thermotogati</taxon>
        <taxon>Synergistota</taxon>
        <taxon>Synergistia</taxon>
        <taxon>Synergistales</taxon>
        <taxon>Synergistaceae</taxon>
        <taxon>Aminomonas</taxon>
    </lineage>
</organism>
<keyword evidence="9" id="KW-1185">Reference proteome</keyword>
<dbReference type="STRING" id="584708.Apau_2287"/>
<dbReference type="SUPFAM" id="SSF53383">
    <property type="entry name" value="PLP-dependent transferases"/>
    <property type="match status" value="1"/>
</dbReference>
<sequence length="382" mass="41649">MRPSAKCLSAPRSEIRTMFSLAAGYPDALSLGIGEPDFPTPEHIREAGKRALDEGRTKYTPNAGIPELRRGLAEKLSRENGLACDPERNLVVTSGACEAIMLSLLGLVEPGDEVLVPDPGWPNYYGQVHMAGGTTVPYPLLESERFHVRAERIAPRITPRTRLLLLNSPGNPTGAVTSPEELREVADLAIRHDLTVISDEPYEKFLYDGARHLSPASLPGMAERVLTVNSFSKTYSMTGWRVGYIHGPEEVVTELVKLQEGMSACVTACAQWAALEALRGSQDCTRVMVEAYRRRRDLLVEGLNRLPGVHCILPEGAFYAFANVEVLGSSQEVAMDWLRRGRVVVVPGSGFGPHGEGYVRLCFAASEDTIREALGRLAGILG</sequence>
<accession>E3CZR2</accession>
<feature type="domain" description="Aminotransferase class I/classII large" evidence="7">
    <location>
        <begin position="27"/>
        <end position="377"/>
    </location>
</feature>
<evidence type="ECO:0000256" key="2">
    <source>
        <dbReference type="ARBA" id="ARBA00007441"/>
    </source>
</evidence>
<keyword evidence="5" id="KW-0663">Pyridoxal phosphate</keyword>
<dbReference type="InterPro" id="IPR004839">
    <property type="entry name" value="Aminotransferase_I/II_large"/>
</dbReference>
<gene>
    <name evidence="8" type="ORF">Apau_2287</name>
</gene>
<evidence type="ECO:0000256" key="1">
    <source>
        <dbReference type="ARBA" id="ARBA00001933"/>
    </source>
</evidence>
<evidence type="ECO:0000256" key="6">
    <source>
        <dbReference type="RuleBase" id="RU000481"/>
    </source>
</evidence>
<evidence type="ECO:0000313" key="8">
    <source>
        <dbReference type="EMBL" id="EFQ24694.1"/>
    </source>
</evidence>
<dbReference type="CDD" id="cd00609">
    <property type="entry name" value="AAT_like"/>
    <property type="match status" value="1"/>
</dbReference>
<dbReference type="PANTHER" id="PTHR46383">
    <property type="entry name" value="ASPARTATE AMINOTRANSFERASE"/>
    <property type="match status" value="1"/>
</dbReference>
<dbReference type="GO" id="GO:0008483">
    <property type="term" value="F:transaminase activity"/>
    <property type="evidence" value="ECO:0007669"/>
    <property type="project" value="UniProtKB-KW"/>
</dbReference>
<evidence type="ECO:0000313" key="9">
    <source>
        <dbReference type="Proteomes" id="UP000005096"/>
    </source>
</evidence>
<dbReference type="InterPro" id="IPR015424">
    <property type="entry name" value="PyrdxlP-dep_Trfase"/>
</dbReference>
<dbReference type="GO" id="GO:0030170">
    <property type="term" value="F:pyridoxal phosphate binding"/>
    <property type="evidence" value="ECO:0007669"/>
    <property type="project" value="InterPro"/>
</dbReference>
<protein>
    <recommendedName>
        <fullName evidence="6">Aminotransferase</fullName>
        <ecNumber evidence="6">2.6.1.-</ecNumber>
    </recommendedName>
</protein>
<dbReference type="InterPro" id="IPR050596">
    <property type="entry name" value="AspAT/PAT-like"/>
</dbReference>
<dbReference type="eggNOG" id="COG0436">
    <property type="taxonomic scope" value="Bacteria"/>
</dbReference>
<evidence type="ECO:0000256" key="4">
    <source>
        <dbReference type="ARBA" id="ARBA00022679"/>
    </source>
</evidence>
<name>E3CZR2_9BACT</name>
<dbReference type="PROSITE" id="PS00105">
    <property type="entry name" value="AA_TRANSFER_CLASS_1"/>
    <property type="match status" value="1"/>
</dbReference>
<dbReference type="InterPro" id="IPR004838">
    <property type="entry name" value="NHTrfase_class1_PyrdxlP-BS"/>
</dbReference>
<reference evidence="8 9" key="1">
    <citation type="journal article" date="2010" name="Stand. Genomic Sci.">
        <title>Non-contiguous finished genome sequence of Aminomonas paucivorans type strain (GLU-3).</title>
        <authorList>
            <person name="Pitluck S."/>
            <person name="Yasawong M."/>
            <person name="Held B."/>
            <person name="Lapidus A."/>
            <person name="Nolan M."/>
            <person name="Copeland A."/>
            <person name="Lucas S."/>
            <person name="Del Rio T.G."/>
            <person name="Tice H."/>
            <person name="Cheng J.F."/>
            <person name="Chertkov O."/>
            <person name="Goodwin L."/>
            <person name="Tapia R."/>
            <person name="Han C."/>
            <person name="Liolios K."/>
            <person name="Ivanova N."/>
            <person name="Mavromatis K."/>
            <person name="Ovchinnikova G."/>
            <person name="Pati A."/>
            <person name="Chen A."/>
            <person name="Palaniappan K."/>
            <person name="Land M."/>
            <person name="Hauser L."/>
            <person name="Chang Y.J."/>
            <person name="Jeffries C.D."/>
            <person name="Pukall R."/>
            <person name="Spring S."/>
            <person name="Rohde M."/>
            <person name="Sikorski J."/>
            <person name="Goker M."/>
            <person name="Woyke T."/>
            <person name="Bristow J."/>
            <person name="Eisen J.A."/>
            <person name="Markowitz V."/>
            <person name="Hugenholtz P."/>
            <person name="Kyrpides N.C."/>
            <person name="Klenk H.P."/>
        </authorList>
    </citation>
    <scope>NUCLEOTIDE SEQUENCE [LARGE SCALE GENOMIC DNA]</scope>
    <source>
        <strain evidence="8 9">DSM 12260</strain>
    </source>
</reference>
<keyword evidence="3 6" id="KW-0032">Aminotransferase</keyword>
<comment type="cofactor">
    <cofactor evidence="1 6">
        <name>pyridoxal 5'-phosphate</name>
        <dbReference type="ChEBI" id="CHEBI:597326"/>
    </cofactor>
</comment>
<evidence type="ECO:0000259" key="7">
    <source>
        <dbReference type="Pfam" id="PF00155"/>
    </source>
</evidence>
<dbReference type="Gene3D" id="3.90.1150.10">
    <property type="entry name" value="Aspartate Aminotransferase, domain 1"/>
    <property type="match status" value="1"/>
</dbReference>
<dbReference type="FunFam" id="3.40.640.10:FF:000033">
    <property type="entry name" value="Aspartate aminotransferase"/>
    <property type="match status" value="1"/>
</dbReference>
<evidence type="ECO:0000256" key="5">
    <source>
        <dbReference type="ARBA" id="ARBA00022898"/>
    </source>
</evidence>
<dbReference type="Pfam" id="PF00155">
    <property type="entry name" value="Aminotran_1_2"/>
    <property type="match status" value="1"/>
</dbReference>
<dbReference type="HOGENOM" id="CLU_017584_4_3_0"/>
<dbReference type="InterPro" id="IPR015422">
    <property type="entry name" value="PyrdxlP-dep_Trfase_small"/>
</dbReference>
<dbReference type="PANTHER" id="PTHR46383:SF1">
    <property type="entry name" value="ASPARTATE AMINOTRANSFERASE"/>
    <property type="match status" value="1"/>
</dbReference>
<dbReference type="AlphaFoldDB" id="E3CZR2"/>
<evidence type="ECO:0000256" key="3">
    <source>
        <dbReference type="ARBA" id="ARBA00022576"/>
    </source>
</evidence>
<comment type="similarity">
    <text evidence="2 6">Belongs to the class-I pyridoxal-phosphate-dependent aminotransferase family.</text>
</comment>
<dbReference type="EMBL" id="CM001022">
    <property type="protein sequence ID" value="EFQ24694.1"/>
    <property type="molecule type" value="Genomic_DNA"/>
</dbReference>
<proteinExistence type="inferred from homology"/>
<dbReference type="PaxDb" id="584708-Apau_2287"/>